<dbReference type="RefSeq" id="XP_045143966.1">
    <property type="nucleotide sequence ID" value="XM_045288031.1"/>
</dbReference>
<evidence type="ECO:0000313" key="1">
    <source>
        <dbReference type="Proteomes" id="UP000694863"/>
    </source>
</evidence>
<dbReference type="Proteomes" id="UP000694863">
    <property type="component" value="Unplaced"/>
</dbReference>
<name>A0AC55CWU5_ECHTE</name>
<accession>A0AC55CWU5</accession>
<gene>
    <name evidence="2" type="primary">SLC25A47</name>
</gene>
<organism evidence="1 2">
    <name type="scientific">Echinops telfairi</name>
    <name type="common">Lesser hedgehog tenrec</name>
    <dbReference type="NCBI Taxonomy" id="9371"/>
    <lineage>
        <taxon>Eukaryota</taxon>
        <taxon>Metazoa</taxon>
        <taxon>Chordata</taxon>
        <taxon>Craniata</taxon>
        <taxon>Vertebrata</taxon>
        <taxon>Euteleostomi</taxon>
        <taxon>Mammalia</taxon>
        <taxon>Eutheria</taxon>
        <taxon>Afrotheria</taxon>
        <taxon>Tenrecidae</taxon>
        <taxon>Tenrecinae</taxon>
        <taxon>Echinops</taxon>
    </lineage>
</organism>
<reference evidence="2" key="1">
    <citation type="submission" date="2025-08" db="UniProtKB">
        <authorList>
            <consortium name="RefSeq"/>
        </authorList>
    </citation>
    <scope>IDENTIFICATION</scope>
</reference>
<protein>
    <submittedName>
        <fullName evidence="2">Solute carrier family 25 member 47 isoform X2</fullName>
    </submittedName>
</protein>
<evidence type="ECO:0000313" key="2">
    <source>
        <dbReference type="RefSeq" id="XP_045143966.1"/>
    </source>
</evidence>
<proteinExistence type="predicted"/>
<sequence>MDFVAGAIGGICGVAVGYPLDTVKVRVQMESKYRGIWHCVRDTYRRERVFLTSPTEVAKVRLQTQTQQRRLSASGPSTVPPMCPVAPAPEPKYRGPLHCLTTVAREEGLKGLYKGSSALLLRDGHSFATYFLSYAILCEWLTPTGHSQPDVVGVLVAGGCAGVLAWAVATPMDVIKSRLQADGQGQQRYRGLVHCVVASVRESGPSVLFKGLALNCCRAFPVNMVVFATYEAVLRLTRGLLS</sequence>
<keyword evidence="1" id="KW-1185">Reference proteome</keyword>